<protein>
    <submittedName>
        <fullName evidence="1">Uncharacterized protein</fullName>
    </submittedName>
</protein>
<dbReference type="EMBL" id="JAIWYP010000004">
    <property type="protein sequence ID" value="KAH3833478.1"/>
    <property type="molecule type" value="Genomic_DNA"/>
</dbReference>
<reference evidence="1" key="2">
    <citation type="submission" date="2020-11" db="EMBL/GenBank/DDBJ databases">
        <authorList>
            <person name="McCartney M.A."/>
            <person name="Auch B."/>
            <person name="Kono T."/>
            <person name="Mallez S."/>
            <person name="Becker A."/>
            <person name="Gohl D.M."/>
            <person name="Silverstein K.A.T."/>
            <person name="Koren S."/>
            <person name="Bechman K.B."/>
            <person name="Herman A."/>
            <person name="Abrahante J.E."/>
            <person name="Garbe J."/>
        </authorList>
    </citation>
    <scope>NUCLEOTIDE SEQUENCE</scope>
    <source>
        <strain evidence="1">Duluth1</strain>
        <tissue evidence="1">Whole animal</tissue>
    </source>
</reference>
<sequence>MRAWEEELFRRSEKQPLAYFRFVDDVWGLWTRGIETLKTFHTQGNEINPRIKLELRYSSEKTGHGDIKTERAPSNRPRGLNLPINTCTYTGILRTRSLQKKQYHMVWVCVRKESVQRRLPTGSTDRR</sequence>
<organism evidence="1 2">
    <name type="scientific">Dreissena polymorpha</name>
    <name type="common">Zebra mussel</name>
    <name type="synonym">Mytilus polymorpha</name>
    <dbReference type="NCBI Taxonomy" id="45954"/>
    <lineage>
        <taxon>Eukaryota</taxon>
        <taxon>Metazoa</taxon>
        <taxon>Spiralia</taxon>
        <taxon>Lophotrochozoa</taxon>
        <taxon>Mollusca</taxon>
        <taxon>Bivalvia</taxon>
        <taxon>Autobranchia</taxon>
        <taxon>Heteroconchia</taxon>
        <taxon>Euheterodonta</taxon>
        <taxon>Imparidentia</taxon>
        <taxon>Neoheterodontei</taxon>
        <taxon>Myida</taxon>
        <taxon>Dreissenoidea</taxon>
        <taxon>Dreissenidae</taxon>
        <taxon>Dreissena</taxon>
    </lineage>
</organism>
<accession>A0A9D4K5N0</accession>
<evidence type="ECO:0000313" key="1">
    <source>
        <dbReference type="EMBL" id="KAH3833478.1"/>
    </source>
</evidence>
<name>A0A9D4K5N0_DREPO</name>
<dbReference type="AlphaFoldDB" id="A0A9D4K5N0"/>
<proteinExistence type="predicted"/>
<gene>
    <name evidence="1" type="ORF">DPMN_106788</name>
</gene>
<dbReference type="Proteomes" id="UP000828390">
    <property type="component" value="Unassembled WGS sequence"/>
</dbReference>
<keyword evidence="2" id="KW-1185">Reference proteome</keyword>
<comment type="caution">
    <text evidence="1">The sequence shown here is derived from an EMBL/GenBank/DDBJ whole genome shotgun (WGS) entry which is preliminary data.</text>
</comment>
<reference evidence="1" key="1">
    <citation type="journal article" date="2019" name="bioRxiv">
        <title>The Genome of the Zebra Mussel, Dreissena polymorpha: A Resource for Invasive Species Research.</title>
        <authorList>
            <person name="McCartney M.A."/>
            <person name="Auch B."/>
            <person name="Kono T."/>
            <person name="Mallez S."/>
            <person name="Zhang Y."/>
            <person name="Obille A."/>
            <person name="Becker A."/>
            <person name="Abrahante J.E."/>
            <person name="Garbe J."/>
            <person name="Badalamenti J.P."/>
            <person name="Herman A."/>
            <person name="Mangelson H."/>
            <person name="Liachko I."/>
            <person name="Sullivan S."/>
            <person name="Sone E.D."/>
            <person name="Koren S."/>
            <person name="Silverstein K.A.T."/>
            <person name="Beckman K.B."/>
            <person name="Gohl D.M."/>
        </authorList>
    </citation>
    <scope>NUCLEOTIDE SEQUENCE</scope>
    <source>
        <strain evidence="1">Duluth1</strain>
        <tissue evidence="1">Whole animal</tissue>
    </source>
</reference>
<evidence type="ECO:0000313" key="2">
    <source>
        <dbReference type="Proteomes" id="UP000828390"/>
    </source>
</evidence>